<accession>A0A2W4ZES4</accession>
<evidence type="ECO:0000259" key="3">
    <source>
        <dbReference type="Pfam" id="PF13629"/>
    </source>
</evidence>
<evidence type="ECO:0000313" key="5">
    <source>
        <dbReference type="Proteomes" id="UP000249557"/>
    </source>
</evidence>
<dbReference type="Pfam" id="PF13629">
    <property type="entry name" value="T2SS-T3SS_pil_N"/>
    <property type="match status" value="1"/>
</dbReference>
<feature type="region of interest" description="Disordered" evidence="1">
    <location>
        <begin position="27"/>
        <end position="58"/>
    </location>
</feature>
<dbReference type="InterPro" id="IPR032789">
    <property type="entry name" value="T2SS-T3SS_pil_N"/>
</dbReference>
<organism evidence="4 5">
    <name type="scientific">Micavibrio aeruginosavorus</name>
    <dbReference type="NCBI Taxonomy" id="349221"/>
    <lineage>
        <taxon>Bacteria</taxon>
        <taxon>Pseudomonadati</taxon>
        <taxon>Bdellovibrionota</taxon>
        <taxon>Bdellovibrionia</taxon>
        <taxon>Bdellovibrionales</taxon>
        <taxon>Pseudobdellovibrionaceae</taxon>
        <taxon>Micavibrio</taxon>
    </lineage>
</organism>
<feature type="signal peptide" evidence="2">
    <location>
        <begin position="1"/>
        <end position="26"/>
    </location>
</feature>
<gene>
    <name evidence="4" type="ORF">DI626_11670</name>
</gene>
<feature type="chain" id="PRO_5016095056" description="Pilus formation protein N-terminal domain-containing protein" evidence="2">
    <location>
        <begin position="27"/>
        <end position="179"/>
    </location>
</feature>
<dbReference type="AlphaFoldDB" id="A0A2W4ZES4"/>
<evidence type="ECO:0000256" key="2">
    <source>
        <dbReference type="SAM" id="SignalP"/>
    </source>
</evidence>
<name>A0A2W4ZES4_9BACT</name>
<sequence length="179" mass="18857">MRKTFSTLLALAILTTASGAFSPLSAQTSPANDGLIPPVSPKSAVAPSEEDGQETHPAMKMMPDKSELVRLPREASSVIIGNQDHIGVVLDTPKLAVVIPRTPGATYFTILDKDGEVIMQRHVIVAAPKKNYVRVRRSCGNAPQGSSCQPTSVYFCPDMCHEVGAGSGGNTDAPAVSNE</sequence>
<protein>
    <recommendedName>
        <fullName evidence="3">Pilus formation protein N-terminal domain-containing protein</fullName>
    </recommendedName>
</protein>
<dbReference type="Proteomes" id="UP000249557">
    <property type="component" value="Unassembled WGS sequence"/>
</dbReference>
<evidence type="ECO:0000256" key="1">
    <source>
        <dbReference type="SAM" id="MobiDB-lite"/>
    </source>
</evidence>
<reference evidence="4 5" key="1">
    <citation type="submission" date="2017-08" db="EMBL/GenBank/DDBJ databases">
        <title>Infants hospitalized years apart are colonized by the same room-sourced microbial strains.</title>
        <authorList>
            <person name="Brooks B."/>
            <person name="Olm M.R."/>
            <person name="Firek B.A."/>
            <person name="Baker R."/>
            <person name="Thomas B.C."/>
            <person name="Morowitz M.J."/>
            <person name="Banfield J.F."/>
        </authorList>
    </citation>
    <scope>NUCLEOTIDE SEQUENCE [LARGE SCALE GENOMIC DNA]</scope>
    <source>
        <strain evidence="4">S2_018_000_R2_104</strain>
    </source>
</reference>
<keyword evidence="2" id="KW-0732">Signal</keyword>
<dbReference type="EMBL" id="QFNK01000364">
    <property type="protein sequence ID" value="PZO79142.1"/>
    <property type="molecule type" value="Genomic_DNA"/>
</dbReference>
<comment type="caution">
    <text evidence="4">The sequence shown here is derived from an EMBL/GenBank/DDBJ whole genome shotgun (WGS) entry which is preliminary data.</text>
</comment>
<proteinExistence type="predicted"/>
<feature type="domain" description="Pilus formation protein N-terminal" evidence="3">
    <location>
        <begin position="57"/>
        <end position="125"/>
    </location>
</feature>
<evidence type="ECO:0000313" key="4">
    <source>
        <dbReference type="EMBL" id="PZO79142.1"/>
    </source>
</evidence>